<dbReference type="Proteomes" id="UP000581135">
    <property type="component" value="Unassembled WGS sequence"/>
</dbReference>
<feature type="transmembrane region" description="Helical" evidence="5">
    <location>
        <begin position="57"/>
        <end position="74"/>
    </location>
</feature>
<dbReference type="GO" id="GO:0005886">
    <property type="term" value="C:plasma membrane"/>
    <property type="evidence" value="ECO:0007669"/>
    <property type="project" value="TreeGrafter"/>
</dbReference>
<organism evidence="7 8">
    <name type="scientific">Limibacillus halophilus</name>
    <dbReference type="NCBI Taxonomy" id="1579333"/>
    <lineage>
        <taxon>Bacteria</taxon>
        <taxon>Pseudomonadati</taxon>
        <taxon>Pseudomonadota</taxon>
        <taxon>Alphaproteobacteria</taxon>
        <taxon>Rhodospirillales</taxon>
        <taxon>Rhodovibrionaceae</taxon>
        <taxon>Limibacillus</taxon>
    </lineage>
</organism>
<evidence type="ECO:0000256" key="2">
    <source>
        <dbReference type="ARBA" id="ARBA00022692"/>
    </source>
</evidence>
<reference evidence="7 8" key="1">
    <citation type="submission" date="2020-08" db="EMBL/GenBank/DDBJ databases">
        <title>Genomic Encyclopedia of Type Strains, Phase III (KMG-III): the genomes of soil and plant-associated and newly described type strains.</title>
        <authorList>
            <person name="Whitman W."/>
        </authorList>
    </citation>
    <scope>NUCLEOTIDE SEQUENCE [LARGE SCALE GENOMIC DNA]</scope>
    <source>
        <strain evidence="7 8">CECT 8803</strain>
    </source>
</reference>
<evidence type="ECO:0000313" key="7">
    <source>
        <dbReference type="EMBL" id="MBB3066716.1"/>
    </source>
</evidence>
<dbReference type="InterPro" id="IPR052165">
    <property type="entry name" value="Membrane_assoc_protease"/>
</dbReference>
<keyword evidence="4 5" id="KW-0472">Membrane</keyword>
<evidence type="ECO:0000256" key="3">
    <source>
        <dbReference type="ARBA" id="ARBA00022989"/>
    </source>
</evidence>
<name>A0A839SYR3_9PROT</name>
<accession>A0A839SYR3</accession>
<dbReference type="EMBL" id="JACHXA010000010">
    <property type="protein sequence ID" value="MBB3066716.1"/>
    <property type="molecule type" value="Genomic_DNA"/>
</dbReference>
<sequence length="160" mass="17430">MEFLSSIEFWHWWVLALVLGGIEIFAPGFIFIWLGLAAGAVGLVLLLAPNMSWELQLLLFGLFSVVSVLIWWRFVRGSGEDSDQPSLNRRANQYVGRTATLDQPIVNGVGMVRLDDSRWKVLGPDLPLGTVVRVIAAEGATLRVEAQSAQAAEPAAGGKN</sequence>
<dbReference type="AlphaFoldDB" id="A0A839SYR3"/>
<keyword evidence="8" id="KW-1185">Reference proteome</keyword>
<dbReference type="InterPro" id="IPR002810">
    <property type="entry name" value="NfeD-like_C"/>
</dbReference>
<evidence type="ECO:0000313" key="8">
    <source>
        <dbReference type="Proteomes" id="UP000581135"/>
    </source>
</evidence>
<proteinExistence type="predicted"/>
<dbReference type="PANTHER" id="PTHR33507:SF3">
    <property type="entry name" value="INNER MEMBRANE PROTEIN YBBJ"/>
    <property type="match status" value="1"/>
</dbReference>
<dbReference type="PANTHER" id="PTHR33507">
    <property type="entry name" value="INNER MEMBRANE PROTEIN YBBJ"/>
    <property type="match status" value="1"/>
</dbReference>
<dbReference type="InterPro" id="IPR012340">
    <property type="entry name" value="NA-bd_OB-fold"/>
</dbReference>
<dbReference type="RefSeq" id="WP_183417545.1">
    <property type="nucleotide sequence ID" value="NZ_JACHXA010000010.1"/>
</dbReference>
<evidence type="ECO:0000256" key="4">
    <source>
        <dbReference type="ARBA" id="ARBA00023136"/>
    </source>
</evidence>
<evidence type="ECO:0000256" key="5">
    <source>
        <dbReference type="SAM" id="Phobius"/>
    </source>
</evidence>
<feature type="transmembrane region" description="Helical" evidence="5">
    <location>
        <begin position="12"/>
        <end position="45"/>
    </location>
</feature>
<dbReference type="Gene3D" id="2.40.50.140">
    <property type="entry name" value="Nucleic acid-binding proteins"/>
    <property type="match status" value="1"/>
</dbReference>
<gene>
    <name evidence="7" type="ORF">FHR98_003026</name>
</gene>
<keyword evidence="2 5" id="KW-0812">Transmembrane</keyword>
<comment type="caution">
    <text evidence="7">The sequence shown here is derived from an EMBL/GenBank/DDBJ whole genome shotgun (WGS) entry which is preliminary data.</text>
</comment>
<evidence type="ECO:0000259" key="6">
    <source>
        <dbReference type="Pfam" id="PF01957"/>
    </source>
</evidence>
<dbReference type="Pfam" id="PF01957">
    <property type="entry name" value="NfeD"/>
    <property type="match status" value="1"/>
</dbReference>
<protein>
    <recommendedName>
        <fullName evidence="6">NfeD-like C-terminal domain-containing protein</fullName>
    </recommendedName>
</protein>
<comment type="subcellular location">
    <subcellularLocation>
        <location evidence="1">Membrane</location>
        <topology evidence="1">Multi-pass membrane protein</topology>
    </subcellularLocation>
</comment>
<keyword evidence="3 5" id="KW-1133">Transmembrane helix</keyword>
<feature type="domain" description="NfeD-like C-terminal" evidence="6">
    <location>
        <begin position="91"/>
        <end position="145"/>
    </location>
</feature>
<evidence type="ECO:0000256" key="1">
    <source>
        <dbReference type="ARBA" id="ARBA00004141"/>
    </source>
</evidence>